<keyword evidence="2 5" id="KW-0689">Ribosomal protein</keyword>
<evidence type="ECO:0000256" key="2">
    <source>
        <dbReference type="ARBA" id="ARBA00022980"/>
    </source>
</evidence>
<protein>
    <recommendedName>
        <fullName evidence="4 5">Large ribosomal subunit protein uL10</fullName>
    </recommendedName>
</protein>
<dbReference type="GO" id="GO:1990904">
    <property type="term" value="C:ribonucleoprotein complex"/>
    <property type="evidence" value="ECO:0007669"/>
    <property type="project" value="UniProtKB-KW"/>
</dbReference>
<comment type="similarity">
    <text evidence="1 5">Belongs to the universal ribosomal protein uL10 family.</text>
</comment>
<dbReference type="GO" id="GO:0070180">
    <property type="term" value="F:large ribosomal subunit rRNA binding"/>
    <property type="evidence" value="ECO:0007669"/>
    <property type="project" value="UniProtKB-UniRule"/>
</dbReference>
<dbReference type="InterPro" id="IPR043141">
    <property type="entry name" value="Ribosomal_uL10-like_sf"/>
</dbReference>
<keyword evidence="5" id="KW-0699">rRNA-binding</keyword>
<keyword evidence="5" id="KW-0694">RNA-binding</keyword>
<dbReference type="Pfam" id="PF00466">
    <property type="entry name" value="Ribosomal_L10"/>
    <property type="match status" value="1"/>
</dbReference>
<evidence type="ECO:0000256" key="3">
    <source>
        <dbReference type="ARBA" id="ARBA00023274"/>
    </source>
</evidence>
<proteinExistence type="inferred from homology"/>
<dbReference type="NCBIfam" id="NF000955">
    <property type="entry name" value="PRK00099.1-1"/>
    <property type="match status" value="1"/>
</dbReference>
<dbReference type="STRING" id="1802538.A2382_01835"/>
<comment type="caution">
    <text evidence="6">The sequence shown here is derived from an EMBL/GenBank/DDBJ whole genome shotgun (WGS) entry which is preliminary data.</text>
</comment>
<dbReference type="InterPro" id="IPR047865">
    <property type="entry name" value="Ribosomal_uL10_bac_type"/>
</dbReference>
<keyword evidence="3 5" id="KW-0687">Ribonucleoprotein</keyword>
<dbReference type="PANTHER" id="PTHR11560">
    <property type="entry name" value="39S RIBOSOMAL PROTEIN L10, MITOCHONDRIAL"/>
    <property type="match status" value="1"/>
</dbReference>
<evidence type="ECO:0000313" key="7">
    <source>
        <dbReference type="Proteomes" id="UP000178999"/>
    </source>
</evidence>
<name>A0A1F8CTN3_9BACT</name>
<dbReference type="InterPro" id="IPR022973">
    <property type="entry name" value="Ribosomal_uL10_bac"/>
</dbReference>
<dbReference type="GO" id="GO:0005840">
    <property type="term" value="C:ribosome"/>
    <property type="evidence" value="ECO:0007669"/>
    <property type="project" value="UniProtKB-KW"/>
</dbReference>
<gene>
    <name evidence="5" type="primary">rplJ</name>
    <name evidence="6" type="ORF">A2382_01835</name>
</gene>
<dbReference type="CDD" id="cd05797">
    <property type="entry name" value="Ribosomal_L10"/>
    <property type="match status" value="1"/>
</dbReference>
<evidence type="ECO:0000256" key="5">
    <source>
        <dbReference type="HAMAP-Rule" id="MF_00362"/>
    </source>
</evidence>
<comment type="function">
    <text evidence="5">Forms part of the ribosomal stalk, playing a central role in the interaction of the ribosome with GTP-bound translation factors.</text>
</comment>
<accession>A0A1F8CTN3</accession>
<comment type="subunit">
    <text evidence="5">Part of the ribosomal stalk of the 50S ribosomal subunit. The N-terminus interacts with L11 and the large rRNA to form the base of the stalk. The C-terminus forms an elongated spine to which L12 dimers bind in a sequential fashion forming a multimeric L10(L12)X complex.</text>
</comment>
<dbReference type="Proteomes" id="UP000178999">
    <property type="component" value="Unassembled WGS sequence"/>
</dbReference>
<dbReference type="EMBL" id="MGHY01000009">
    <property type="protein sequence ID" value="OGM79642.1"/>
    <property type="molecule type" value="Genomic_DNA"/>
</dbReference>
<dbReference type="InterPro" id="IPR001790">
    <property type="entry name" value="Ribosomal_uL10"/>
</dbReference>
<dbReference type="GO" id="GO:0006412">
    <property type="term" value="P:translation"/>
    <property type="evidence" value="ECO:0007669"/>
    <property type="project" value="UniProtKB-UniRule"/>
</dbReference>
<dbReference type="Gene3D" id="6.10.250.290">
    <property type="match status" value="1"/>
</dbReference>
<organism evidence="6 7">
    <name type="scientific">Candidatus Woesebacteria bacterium RIFOXYB1_FULL_38_16</name>
    <dbReference type="NCBI Taxonomy" id="1802538"/>
    <lineage>
        <taxon>Bacteria</taxon>
        <taxon>Candidatus Woeseibacteriota</taxon>
    </lineage>
</organism>
<dbReference type="SUPFAM" id="SSF160369">
    <property type="entry name" value="Ribosomal protein L10-like"/>
    <property type="match status" value="1"/>
</dbReference>
<evidence type="ECO:0000313" key="6">
    <source>
        <dbReference type="EMBL" id="OGM79642.1"/>
    </source>
</evidence>
<reference evidence="6 7" key="1">
    <citation type="journal article" date="2016" name="Nat. Commun.">
        <title>Thousands of microbial genomes shed light on interconnected biogeochemical processes in an aquifer system.</title>
        <authorList>
            <person name="Anantharaman K."/>
            <person name="Brown C.T."/>
            <person name="Hug L.A."/>
            <person name="Sharon I."/>
            <person name="Castelle C.J."/>
            <person name="Probst A.J."/>
            <person name="Thomas B.C."/>
            <person name="Singh A."/>
            <person name="Wilkins M.J."/>
            <person name="Karaoz U."/>
            <person name="Brodie E.L."/>
            <person name="Williams K.H."/>
            <person name="Hubbard S.S."/>
            <person name="Banfield J.F."/>
        </authorList>
    </citation>
    <scope>NUCLEOTIDE SEQUENCE [LARGE SCALE GENOMIC DNA]</scope>
</reference>
<dbReference type="Gene3D" id="3.30.70.1730">
    <property type="match status" value="1"/>
</dbReference>
<evidence type="ECO:0000256" key="4">
    <source>
        <dbReference type="ARBA" id="ARBA00035202"/>
    </source>
</evidence>
<dbReference type="HAMAP" id="MF_00362">
    <property type="entry name" value="Ribosomal_uL10"/>
    <property type="match status" value="1"/>
</dbReference>
<dbReference type="AlphaFoldDB" id="A0A1F8CTN3"/>
<sequence length="185" mass="19627">MSNKRETINPKKETSVGALTETLSNAKSIALVDYAGMGVKTQQELKAKLSEVGGAMFVAKNTLLRLAGERAKLPTEMLGQVLEGQTAVVTSNDDAVSPIQILGKFIEGSETPKFKAGVIEGIFQDKDGLIRVSKMPSKLQLSAQVLGAVMAPMYGIVGVLSGNMQRLVFILSEASKKQNAESASV</sequence>
<evidence type="ECO:0000256" key="1">
    <source>
        <dbReference type="ARBA" id="ARBA00008889"/>
    </source>
</evidence>